<dbReference type="Pfam" id="PF05277">
    <property type="entry name" value="DUF726"/>
    <property type="match status" value="1"/>
</dbReference>
<evidence type="ECO:0000313" key="9">
    <source>
        <dbReference type="EMBL" id="TID17230.1"/>
    </source>
</evidence>
<feature type="compositionally biased region" description="Basic and acidic residues" evidence="7">
    <location>
        <begin position="975"/>
        <end position="994"/>
    </location>
</feature>
<protein>
    <recommendedName>
        <fullName evidence="11">DUF726 domain-containing protein</fullName>
    </recommendedName>
</protein>
<dbReference type="Proteomes" id="UP000307173">
    <property type="component" value="Unassembled WGS sequence"/>
</dbReference>
<dbReference type="AlphaFoldDB" id="A0A4T0WXI5"/>
<dbReference type="OrthoDB" id="277931at2759"/>
<comment type="caution">
    <text evidence="9">The sequence shown here is derived from an EMBL/GenBank/DDBJ whole genome shotgun (WGS) entry which is preliminary data.</text>
</comment>
<name>A0A4T0WXI5_9ASCO</name>
<evidence type="ECO:0000256" key="6">
    <source>
        <dbReference type="SAM" id="Coils"/>
    </source>
</evidence>
<reference evidence="9 10" key="1">
    <citation type="journal article" date="2019" name="Front. Genet.">
        <title>Whole-Genome Sequencing of the Opportunistic Yeast Pathogen Candida inconspicua Uncovers Its Hybrid Origin.</title>
        <authorList>
            <person name="Mixao V."/>
            <person name="Hansen A.P."/>
            <person name="Saus E."/>
            <person name="Boekhout T."/>
            <person name="Lass-Florl C."/>
            <person name="Gabaldon T."/>
        </authorList>
    </citation>
    <scope>NUCLEOTIDE SEQUENCE [LARGE SCALE GENOMIC DNA]</scope>
    <source>
        <strain evidence="9 10">CBS 180</strain>
    </source>
</reference>
<dbReference type="SUPFAM" id="SSF53474">
    <property type="entry name" value="alpha/beta-Hydrolases"/>
    <property type="match status" value="1"/>
</dbReference>
<dbReference type="InterPro" id="IPR029058">
    <property type="entry name" value="AB_hydrolase_fold"/>
</dbReference>
<gene>
    <name evidence="9" type="ORF">CANINC_004089</name>
</gene>
<feature type="transmembrane region" description="Helical" evidence="8">
    <location>
        <begin position="540"/>
        <end position="563"/>
    </location>
</feature>
<accession>A0A4T0WXI5</accession>
<keyword evidence="6" id="KW-0175">Coiled coil</keyword>
<keyword evidence="5 8" id="KW-0472">Membrane</keyword>
<comment type="subcellular location">
    <subcellularLocation>
        <location evidence="1">Membrane</location>
        <topology evidence="1">Multi-pass membrane protein</topology>
    </subcellularLocation>
</comment>
<sequence>MIKTKDEELTNNSTVSLSVPPLLSSSKDTIAIEHMKAPITRLESLNRSQLFNELSKTNSDDEDLSDFQAENDFIEFQYNHKNSFEMIDHDLSHITDVHNEESTNINTHHLMRQKSPTAKIKPKELDINDDSDSDDEWKEINTQLNCGNIYNLKGEKVESFIHTEDELTKENSTVEEQNEKKKMNVSRLLGINKKKEQQAKLKEAYRRAHLLNADNTKQAYTRIDEEHQAKKYNEMNKKIDFLFQHDNSNLRKLHNSSSSTVNLASKSLDEFQDTNNFDSFFNNEGHDDNELNPSVQMMSTKSMLDDSQKIAYAALVKLIIVQMNTKLIYLRGSGTTKILKMLAKCQKSFTRWSMNVMEAIYDHLNVNKSEEIKMIETLSCHGIETSDLSKSFNKNITVTNNIETAVDNIKVIDIDKNETNIEVDIKWTLICDLFLILLESSVYDSRSRTLLLCFAESIGISNLEVFQFERRITDSLEIDEAFEIMNNTQTWDESEILKEHKKRQKNAKIVKIALATVAGGLVIGLSAGALAPVIGAGLAAGLTTVGITGTGGFLAGAGGTAIITTSGVMSGMRVGQNAMQHRVGSVKTFEFIPLHNNKRVNLIITVSGWMSGTLDDVRLPFSTVDQVMGDLYSLLWEPEMLTSMGQTINILANEILTQSIQQILGSTLLITLMAGLQLPMMLSKLGYLLDNPWNNSLDRAWKSGKVLADTLRRKKLGFRPITLVGFSLGARLIYSCLLDLAKTGDYGIVENVYIFGSPIVIQDDEVALVRSIVSGRFVNGYMKQDWILGYLFRATSGGLRTIAGLSPIDEETTNIENFDCSDFVKGHMQYREAMPKLLRKIGWEVLEDQFVEIEQPNPEEEERQRKLLSDFEKAQYSKKKKSWYNKFWGKRNKEWWEMYEEGEKEKRSKKLEEFEIKENIEKENDGEEHKNERDFDLSALKEEVSKIEEEAKKLGDKNKNSLTSSSFFKAKSKKNKDSNPEKTKTDNTSNRDLDANIVQVSPNVAKSAVNTHKFESKKLCKTPNILQPDEPREKEDGRCQDILSSQRNDLNFTPKSSCVDFHVLQDSSKVEKSTKQVEGDAQAVDYEDYDVNSVEHLQINYDDEIGALERKILRQQKENSGYGPVTGIDYGDEDEFPHDESKVQISFQ</sequence>
<evidence type="ECO:0000256" key="8">
    <source>
        <dbReference type="SAM" id="Phobius"/>
    </source>
</evidence>
<evidence type="ECO:0000256" key="5">
    <source>
        <dbReference type="ARBA" id="ARBA00023136"/>
    </source>
</evidence>
<feature type="region of interest" description="Disordered" evidence="7">
    <location>
        <begin position="951"/>
        <end position="997"/>
    </location>
</feature>
<evidence type="ECO:0000313" key="10">
    <source>
        <dbReference type="Proteomes" id="UP000307173"/>
    </source>
</evidence>
<evidence type="ECO:0000256" key="2">
    <source>
        <dbReference type="ARBA" id="ARBA00009824"/>
    </source>
</evidence>
<organism evidence="9 10">
    <name type="scientific">Pichia inconspicua</name>
    <dbReference type="NCBI Taxonomy" id="52247"/>
    <lineage>
        <taxon>Eukaryota</taxon>
        <taxon>Fungi</taxon>
        <taxon>Dikarya</taxon>
        <taxon>Ascomycota</taxon>
        <taxon>Saccharomycotina</taxon>
        <taxon>Pichiomycetes</taxon>
        <taxon>Pichiales</taxon>
        <taxon>Pichiaceae</taxon>
        <taxon>Pichia</taxon>
    </lineage>
</organism>
<dbReference type="EMBL" id="SELW01000638">
    <property type="protein sequence ID" value="TID17230.1"/>
    <property type="molecule type" value="Genomic_DNA"/>
</dbReference>
<evidence type="ECO:0000256" key="4">
    <source>
        <dbReference type="ARBA" id="ARBA00022989"/>
    </source>
</evidence>
<evidence type="ECO:0000256" key="1">
    <source>
        <dbReference type="ARBA" id="ARBA00004141"/>
    </source>
</evidence>
<keyword evidence="4 8" id="KW-1133">Transmembrane helix</keyword>
<comment type="similarity">
    <text evidence="2">Belongs to the TMCO4 family.</text>
</comment>
<keyword evidence="10" id="KW-1185">Reference proteome</keyword>
<dbReference type="PANTHER" id="PTHR17920">
    <property type="entry name" value="TRANSMEMBRANE AND COILED-COIL DOMAIN-CONTAINING PROTEIN 4 TMCO4"/>
    <property type="match status" value="1"/>
</dbReference>
<feature type="region of interest" description="Disordered" evidence="7">
    <location>
        <begin position="1119"/>
        <end position="1148"/>
    </location>
</feature>
<feature type="transmembrane region" description="Helical" evidence="8">
    <location>
        <begin position="512"/>
        <end position="534"/>
    </location>
</feature>
<evidence type="ECO:0008006" key="11">
    <source>
        <dbReference type="Google" id="ProtNLM"/>
    </source>
</evidence>
<proteinExistence type="inferred from homology"/>
<feature type="coiled-coil region" evidence="6">
    <location>
        <begin position="164"/>
        <end position="214"/>
    </location>
</feature>
<dbReference type="GO" id="GO:0016020">
    <property type="term" value="C:membrane"/>
    <property type="evidence" value="ECO:0007669"/>
    <property type="project" value="UniProtKB-SubCell"/>
</dbReference>
<evidence type="ECO:0000256" key="3">
    <source>
        <dbReference type="ARBA" id="ARBA00022692"/>
    </source>
</evidence>
<evidence type="ECO:0000256" key="7">
    <source>
        <dbReference type="SAM" id="MobiDB-lite"/>
    </source>
</evidence>
<keyword evidence="3 8" id="KW-0812">Transmembrane</keyword>
<dbReference type="PANTHER" id="PTHR17920:SF3">
    <property type="entry name" value="TRANSMEMBRANE AND COILED-COIL DOMAIN-CONTAINING PROTEIN 4"/>
    <property type="match status" value="1"/>
</dbReference>
<dbReference type="InterPro" id="IPR007941">
    <property type="entry name" value="DUF726"/>
</dbReference>